<keyword evidence="3" id="KW-1185">Reference proteome</keyword>
<protein>
    <submittedName>
        <fullName evidence="1">Uncharacterized protein</fullName>
    </submittedName>
</protein>
<comment type="caution">
    <text evidence="1">The sequence shown here is derived from an EMBL/GenBank/DDBJ whole genome shotgun (WGS) entry which is preliminary data.</text>
</comment>
<accession>A0A8X6MTA1</accession>
<name>A0A8X6MTA1_NEPPI</name>
<evidence type="ECO:0000313" key="1">
    <source>
        <dbReference type="EMBL" id="GFS76857.1"/>
    </source>
</evidence>
<proteinExistence type="predicted"/>
<organism evidence="1 3">
    <name type="scientific">Nephila pilipes</name>
    <name type="common">Giant wood spider</name>
    <name type="synonym">Nephila maculata</name>
    <dbReference type="NCBI Taxonomy" id="299642"/>
    <lineage>
        <taxon>Eukaryota</taxon>
        <taxon>Metazoa</taxon>
        <taxon>Ecdysozoa</taxon>
        <taxon>Arthropoda</taxon>
        <taxon>Chelicerata</taxon>
        <taxon>Arachnida</taxon>
        <taxon>Araneae</taxon>
        <taxon>Araneomorphae</taxon>
        <taxon>Entelegynae</taxon>
        <taxon>Araneoidea</taxon>
        <taxon>Nephilidae</taxon>
        <taxon>Nephila</taxon>
    </lineage>
</organism>
<reference evidence="1" key="1">
    <citation type="submission" date="2020-08" db="EMBL/GenBank/DDBJ databases">
        <title>Multicomponent nature underlies the extraordinary mechanical properties of spider dragline silk.</title>
        <authorList>
            <person name="Kono N."/>
            <person name="Nakamura H."/>
            <person name="Mori M."/>
            <person name="Yoshida Y."/>
            <person name="Ohtoshi R."/>
            <person name="Malay A.D."/>
            <person name="Moran D.A.P."/>
            <person name="Tomita M."/>
            <person name="Numata K."/>
            <person name="Arakawa K."/>
        </authorList>
    </citation>
    <scope>NUCLEOTIDE SEQUENCE</scope>
</reference>
<dbReference type="Proteomes" id="UP000887013">
    <property type="component" value="Unassembled WGS sequence"/>
</dbReference>
<dbReference type="AlphaFoldDB" id="A0A8X6MTA1"/>
<evidence type="ECO:0000313" key="3">
    <source>
        <dbReference type="Proteomes" id="UP000887013"/>
    </source>
</evidence>
<dbReference type="EMBL" id="BMAW01096882">
    <property type="protein sequence ID" value="GFS76857.1"/>
    <property type="molecule type" value="Genomic_DNA"/>
</dbReference>
<sequence length="91" mass="10150">MSGCGKTSALEMEAMLSVTGDKTTTVECMIMDEAEKPPFNLQDICSIIEILMRLQKCLGARAAFLRQLANIHEVHYSVKEEKTIKGLDNKM</sequence>
<evidence type="ECO:0000313" key="2">
    <source>
        <dbReference type="EMBL" id="GFS77885.1"/>
    </source>
</evidence>
<dbReference type="EMBL" id="BMAW01050972">
    <property type="protein sequence ID" value="GFS77885.1"/>
    <property type="molecule type" value="Genomic_DNA"/>
</dbReference>
<gene>
    <name evidence="2" type="ORF">NPIL_492191</name>
    <name evidence="1" type="ORF">NPIL_561231</name>
</gene>